<keyword evidence="4" id="KW-1185">Reference proteome</keyword>
<feature type="compositionally biased region" description="Polar residues" evidence="2">
    <location>
        <begin position="185"/>
        <end position="196"/>
    </location>
</feature>
<accession>A0A1B8GSU7</accession>
<dbReference type="EMBL" id="KV460214">
    <property type="protein sequence ID" value="OBT98914.1"/>
    <property type="molecule type" value="Genomic_DNA"/>
</dbReference>
<name>A0A1B8GSU7_9PEZI</name>
<reference evidence="4" key="2">
    <citation type="journal article" date="2018" name="Nat. Commun.">
        <title>Extreme sensitivity to ultraviolet light in the fungal pathogen causing white-nose syndrome of bats.</title>
        <authorList>
            <person name="Palmer J.M."/>
            <person name="Drees K.P."/>
            <person name="Foster J.T."/>
            <person name="Lindner D.L."/>
        </authorList>
    </citation>
    <scope>NUCLEOTIDE SEQUENCE [LARGE SCALE GENOMIC DNA]</scope>
    <source>
        <strain evidence="4">UAMH 10579</strain>
    </source>
</reference>
<evidence type="ECO:0000313" key="4">
    <source>
        <dbReference type="Proteomes" id="UP000091956"/>
    </source>
</evidence>
<dbReference type="PANTHER" id="PTHR31014">
    <property type="entry name" value="MITOCHONDRIAL TRANSLATION SYSTEM COMPONENT PET127-RELATED"/>
    <property type="match status" value="1"/>
</dbReference>
<dbReference type="OrthoDB" id="10249045at2759"/>
<evidence type="ECO:0000256" key="2">
    <source>
        <dbReference type="SAM" id="MobiDB-lite"/>
    </source>
</evidence>
<sequence>MYTIAPRVGSRCQYVCTSCLNATIRRGENASPRLLRQSSNVAAATHNAENESPKAEPTGARSLDSWLQKAAKKHLGSAQADQSDKIAAPLKPITKRRSKSSPGDKARETAVTLEPSNSGKGSKTITKKRPKGVQVNPQDQTAKPLQNSNEGVPGTDGKPPPSSSKKRRTNKNRQKKLQALYDISVTPSSDTGSSRTKGAKSVGQLVRYTVVKAPRGRSSTTVRNSPTQSSHPVARRVLNTVIIRPSGTPLIKRVQGRKRGQLLTYLYSITSSSANRVAKTVLMKVLKEKKLLNKRGLELAQGGEDIFKDAAREQLEKADRTLSMTLLKTYENLESALKNSTPEAIDAVFKPLKEGEGYSSGSVHAQALKLVPVEKPQPPVPGLVCGLERVLFNQGVYRLRDPHTRVYNFDPYLESITPVKEFDYNALKEYITSSRDKTLIDTAVAEGSKYTGSTSSMTSALAHFHYLLSKWRPVNHDQLSRGFPRPLSSFTAIQRAPASIFLRRRDGVYAIDANKGFDTSNVLQWLGKSMEKFLTSDKEEYIKYRKENSHALTDDDKNSPESYHYTTFGDFLMRSQLDAHDPRLPGTGMYDLKTRAVISIRRDATDYEKGLGYEITSRYGEYDSYEREFYDMSRSAFLKYSLQVRMGRMDGIFVAFHNTERIFGFQYLPLPDMDQSLHGSNDTTLGDSEFKVSLELLNKVLDRATEKFPGESLELQFETRPKSASDGDCFMYIFARPVAEEDIQGIQETNIEQIQEYERRVIGLDADGQEAVLRAAIRDAAEAVNADDQNEIFEDAFNHLDQSASVETIRNAFGKVEKGTPVEAAMNKMLDLMVARAEREDPETMARDVNEVVAESSGENADTAAADEARNCNTSSEGDVEGSVGRLAVFKLNIRNFVNGHQVVRPDKLKATDDWEVKYCLEEMTGNIETLYASSVKRRKESLGKSHVSSYMSQRYGGDIQDNVSMGKEYRKEMDRLDEEHGVKVYDKQEFLDFESLEKREEKVRKDVEEEIEELKSLKEEKEQAAVKV</sequence>
<feature type="compositionally biased region" description="Basic residues" evidence="2">
    <location>
        <begin position="164"/>
        <end position="176"/>
    </location>
</feature>
<organism evidence="3 4">
    <name type="scientific">Pseudogymnoascus verrucosus</name>
    <dbReference type="NCBI Taxonomy" id="342668"/>
    <lineage>
        <taxon>Eukaryota</taxon>
        <taxon>Fungi</taxon>
        <taxon>Dikarya</taxon>
        <taxon>Ascomycota</taxon>
        <taxon>Pezizomycotina</taxon>
        <taxon>Leotiomycetes</taxon>
        <taxon>Thelebolales</taxon>
        <taxon>Thelebolaceae</taxon>
        <taxon>Pseudogymnoascus</taxon>
    </lineage>
</organism>
<dbReference type="PANTHER" id="PTHR31014:SF0">
    <property type="entry name" value="MITOCHONDRIAL TRANSLATION SYSTEM COMPONENT PET127-RELATED"/>
    <property type="match status" value="1"/>
</dbReference>
<dbReference type="STRING" id="342668.A0A1B8GSU7"/>
<evidence type="ECO:0000256" key="1">
    <source>
        <dbReference type="SAM" id="Coils"/>
    </source>
</evidence>
<dbReference type="Pfam" id="PF08634">
    <property type="entry name" value="Pet127"/>
    <property type="match status" value="1"/>
</dbReference>
<dbReference type="GeneID" id="28835790"/>
<proteinExistence type="predicted"/>
<feature type="compositionally biased region" description="Polar residues" evidence="2">
    <location>
        <begin position="135"/>
        <end position="150"/>
    </location>
</feature>
<dbReference type="InterPro" id="IPR013943">
    <property type="entry name" value="Pet127"/>
</dbReference>
<feature type="region of interest" description="Disordered" evidence="2">
    <location>
        <begin position="854"/>
        <end position="880"/>
    </location>
</feature>
<dbReference type="RefSeq" id="XP_018132647.1">
    <property type="nucleotide sequence ID" value="XM_018271914.2"/>
</dbReference>
<feature type="region of interest" description="Disordered" evidence="2">
    <location>
        <begin position="40"/>
        <end position="200"/>
    </location>
</feature>
<dbReference type="GO" id="GO:0005740">
    <property type="term" value="C:mitochondrial envelope"/>
    <property type="evidence" value="ECO:0007669"/>
    <property type="project" value="TreeGrafter"/>
</dbReference>
<dbReference type="AlphaFoldDB" id="A0A1B8GSU7"/>
<evidence type="ECO:0000313" key="3">
    <source>
        <dbReference type="EMBL" id="OBT98914.1"/>
    </source>
</evidence>
<dbReference type="Proteomes" id="UP000091956">
    <property type="component" value="Unassembled WGS sequence"/>
</dbReference>
<feature type="compositionally biased region" description="Polar residues" evidence="2">
    <location>
        <begin position="114"/>
        <end position="124"/>
    </location>
</feature>
<gene>
    <name evidence="3" type="ORF">VE01_02404</name>
</gene>
<reference evidence="3 4" key="1">
    <citation type="submission" date="2016-03" db="EMBL/GenBank/DDBJ databases">
        <title>Comparative genomics of Pseudogymnoascus destructans, the fungus causing white-nose syndrome of bats.</title>
        <authorList>
            <person name="Palmer J.M."/>
            <person name="Drees K.P."/>
            <person name="Foster J.T."/>
            <person name="Lindner D.L."/>
        </authorList>
    </citation>
    <scope>NUCLEOTIDE SEQUENCE [LARGE SCALE GENOMIC DNA]</scope>
    <source>
        <strain evidence="3 4">UAMH 10579</strain>
    </source>
</reference>
<keyword evidence="1" id="KW-0175">Coiled coil</keyword>
<feature type="coiled-coil region" evidence="1">
    <location>
        <begin position="994"/>
        <end position="1028"/>
    </location>
</feature>
<dbReference type="GO" id="GO:0000964">
    <property type="term" value="P:mitochondrial RNA 5'-end processing"/>
    <property type="evidence" value="ECO:0007669"/>
    <property type="project" value="TreeGrafter"/>
</dbReference>
<protein>
    <submittedName>
        <fullName evidence="3">Uncharacterized protein</fullName>
    </submittedName>
</protein>